<keyword evidence="2" id="KW-1133">Transmembrane helix</keyword>
<dbReference type="GO" id="GO:0005615">
    <property type="term" value="C:extracellular space"/>
    <property type="evidence" value="ECO:0007669"/>
    <property type="project" value="TreeGrafter"/>
</dbReference>
<keyword evidence="2" id="KW-0812">Transmembrane</keyword>
<feature type="region of interest" description="Disordered" evidence="1">
    <location>
        <begin position="472"/>
        <end position="537"/>
    </location>
</feature>
<dbReference type="Pfam" id="PF05337">
    <property type="entry name" value="CSF-1"/>
    <property type="match status" value="1"/>
</dbReference>
<organism evidence="4 5">
    <name type="scientific">Albula goreensis</name>
    <dbReference type="NCBI Taxonomy" id="1534307"/>
    <lineage>
        <taxon>Eukaryota</taxon>
        <taxon>Metazoa</taxon>
        <taxon>Chordata</taxon>
        <taxon>Craniata</taxon>
        <taxon>Vertebrata</taxon>
        <taxon>Euteleostomi</taxon>
        <taxon>Actinopterygii</taxon>
        <taxon>Neopterygii</taxon>
        <taxon>Teleostei</taxon>
        <taxon>Albuliformes</taxon>
        <taxon>Albulidae</taxon>
        <taxon>Albula</taxon>
    </lineage>
</organism>
<keyword evidence="2" id="KW-0472">Membrane</keyword>
<dbReference type="Gene3D" id="1.20.1250.10">
    <property type="match status" value="1"/>
</dbReference>
<evidence type="ECO:0000313" key="4">
    <source>
        <dbReference type="EMBL" id="KAI1890654.1"/>
    </source>
</evidence>
<dbReference type="InterPro" id="IPR008001">
    <property type="entry name" value="MCSF-1"/>
</dbReference>
<dbReference type="EMBL" id="JAERUA010000014">
    <property type="protein sequence ID" value="KAI1890654.1"/>
    <property type="molecule type" value="Genomic_DNA"/>
</dbReference>
<feature type="region of interest" description="Disordered" evidence="1">
    <location>
        <begin position="267"/>
        <end position="296"/>
    </location>
</feature>
<dbReference type="GO" id="GO:0005125">
    <property type="term" value="F:cytokine activity"/>
    <property type="evidence" value="ECO:0007669"/>
    <property type="project" value="InterPro"/>
</dbReference>
<dbReference type="AlphaFoldDB" id="A0A8T3D4K6"/>
<feature type="compositionally biased region" description="Polar residues" evidence="1">
    <location>
        <begin position="509"/>
        <end position="523"/>
    </location>
</feature>
<accession>A0A8T3D4K6</accession>
<feature type="chain" id="PRO_5035927488" evidence="3">
    <location>
        <begin position="32"/>
        <end position="610"/>
    </location>
</feature>
<sequence length="610" mass="67674">MNTHKRAQIFCKAKARRQCFFLILCFHLVLGDVPGPCRHSVTKDHLLKIKRLIENQLQNGCSITYTFTERQSLSKICYVKAAFPQILDLLNTHFQYVRSSDNYRYVFALKNLVFNIYSQKCIPEINEEIEDNPVRFVKDYRSSLKEALGKIREVIQLYMELMTENNKPVDWNCEEEYAEDYPESTTALAQTTGTTECHCSCPTLGHGASEQVSLPDTSLWNNLPQSSYLQSHSSILPKMTQQPMGTMHPWDSLPANHDSHQRLEATNSNITSDRKKSGDISSSPKSAFPRTAMSGSSIGSFDENGGIPQDMTAQYLRVRLDSVPSAPRTFNSMDETPVTAESKQGMNVFESTYIPTTPIPFQEAPAGSTPNKPEESTGVVLAKRSLGPKVEGLQSSSGTAPPLLKTWIPTYSPLESVSRDNIDKSTASEDIIDELNNLAATPQAGKQARTPINTIILPTTMLEDTFSSLTARQSHDPLAPRNSFSPVEKHESVSSWTTDAEVESPGIGLQSSANIMDSDSSEQPIRDSGNDFQNGTQGGSHMPYKIAFITASVCGGLLLILTLYCFKQQRKLKALLHSSKMKENQRLTSFSADIEMQHCEITEQSGLNSS</sequence>
<evidence type="ECO:0000256" key="2">
    <source>
        <dbReference type="SAM" id="Phobius"/>
    </source>
</evidence>
<dbReference type="SUPFAM" id="SSF47266">
    <property type="entry name" value="4-helical cytokines"/>
    <property type="match status" value="1"/>
</dbReference>
<evidence type="ECO:0000256" key="3">
    <source>
        <dbReference type="SAM" id="SignalP"/>
    </source>
</evidence>
<dbReference type="PANTHER" id="PTHR10058:SF0">
    <property type="entry name" value="MACROPHAGE COLONY-STIMULATING FACTOR 1"/>
    <property type="match status" value="1"/>
</dbReference>
<keyword evidence="5" id="KW-1185">Reference proteome</keyword>
<gene>
    <name evidence="4" type="ORF">AGOR_G00155880</name>
</gene>
<dbReference type="Proteomes" id="UP000829720">
    <property type="component" value="Unassembled WGS sequence"/>
</dbReference>
<dbReference type="GO" id="GO:0008083">
    <property type="term" value="F:growth factor activity"/>
    <property type="evidence" value="ECO:0007669"/>
    <property type="project" value="InterPro"/>
</dbReference>
<keyword evidence="3" id="KW-0732">Signal</keyword>
<evidence type="ECO:0000256" key="1">
    <source>
        <dbReference type="SAM" id="MobiDB-lite"/>
    </source>
</evidence>
<evidence type="ECO:0000313" key="5">
    <source>
        <dbReference type="Proteomes" id="UP000829720"/>
    </source>
</evidence>
<feature type="signal peptide" evidence="3">
    <location>
        <begin position="1"/>
        <end position="31"/>
    </location>
</feature>
<reference evidence="4" key="1">
    <citation type="submission" date="2021-01" db="EMBL/GenBank/DDBJ databases">
        <authorList>
            <person name="Zahm M."/>
            <person name="Roques C."/>
            <person name="Cabau C."/>
            <person name="Klopp C."/>
            <person name="Donnadieu C."/>
            <person name="Jouanno E."/>
            <person name="Lampietro C."/>
            <person name="Louis A."/>
            <person name="Herpin A."/>
            <person name="Echchiki A."/>
            <person name="Berthelot C."/>
            <person name="Parey E."/>
            <person name="Roest-Crollius H."/>
            <person name="Braasch I."/>
            <person name="Postlethwait J."/>
            <person name="Bobe J."/>
            <person name="Montfort J."/>
            <person name="Bouchez O."/>
            <person name="Begum T."/>
            <person name="Mejri S."/>
            <person name="Adams A."/>
            <person name="Chen W.-J."/>
            <person name="Guiguen Y."/>
        </authorList>
    </citation>
    <scope>NUCLEOTIDE SEQUENCE</scope>
    <source>
        <tissue evidence="4">Blood</tissue>
    </source>
</reference>
<dbReference type="OrthoDB" id="8702024at2759"/>
<dbReference type="GO" id="GO:0016020">
    <property type="term" value="C:membrane"/>
    <property type="evidence" value="ECO:0007669"/>
    <property type="project" value="InterPro"/>
</dbReference>
<name>A0A8T3D4K6_9TELE</name>
<feature type="transmembrane region" description="Helical" evidence="2">
    <location>
        <begin position="546"/>
        <end position="566"/>
    </location>
</feature>
<protein>
    <submittedName>
        <fullName evidence="4">Uncharacterized protein</fullName>
    </submittedName>
</protein>
<dbReference type="FunFam" id="1.20.1250.10:FF:000056">
    <property type="entry name" value="Colony-stimulating factor 1b (macrophage)"/>
    <property type="match status" value="1"/>
</dbReference>
<comment type="caution">
    <text evidence="4">The sequence shown here is derived from an EMBL/GenBank/DDBJ whole genome shotgun (WGS) entry which is preliminary data.</text>
</comment>
<dbReference type="PANTHER" id="PTHR10058">
    <property type="entry name" value="MACROPHAGE COLONY STIMULATING FACTOR"/>
    <property type="match status" value="1"/>
</dbReference>
<proteinExistence type="predicted"/>
<dbReference type="InterPro" id="IPR009079">
    <property type="entry name" value="4_helix_cytokine-like_core"/>
</dbReference>